<dbReference type="PRINTS" id="PR00996">
    <property type="entry name" value="CHERMTFRASE"/>
</dbReference>
<dbReference type="InterPro" id="IPR029063">
    <property type="entry name" value="SAM-dependent_MTases_sf"/>
</dbReference>
<accession>A0A9D1FAC2</accession>
<dbReference type="InterPro" id="IPR000780">
    <property type="entry name" value="CheR_MeTrfase"/>
</dbReference>
<evidence type="ECO:0000256" key="4">
    <source>
        <dbReference type="ARBA" id="ARBA00022679"/>
    </source>
</evidence>
<protein>
    <recommendedName>
        <fullName evidence="2">protein-glutamate O-methyltransferase</fullName>
        <ecNumber evidence="2">2.1.1.80</ecNumber>
    </recommendedName>
</protein>
<dbReference type="AlphaFoldDB" id="A0A9D1FAC2"/>
<comment type="catalytic activity">
    <reaction evidence="1">
        <text>L-glutamyl-[protein] + S-adenosyl-L-methionine = [protein]-L-glutamate 5-O-methyl ester + S-adenosyl-L-homocysteine</text>
        <dbReference type="Rhea" id="RHEA:24452"/>
        <dbReference type="Rhea" id="RHEA-COMP:10208"/>
        <dbReference type="Rhea" id="RHEA-COMP:10311"/>
        <dbReference type="ChEBI" id="CHEBI:29973"/>
        <dbReference type="ChEBI" id="CHEBI:57856"/>
        <dbReference type="ChEBI" id="CHEBI:59789"/>
        <dbReference type="ChEBI" id="CHEBI:82795"/>
        <dbReference type="EC" id="2.1.1.80"/>
    </reaction>
</comment>
<dbReference type="PANTHER" id="PTHR24422:SF19">
    <property type="entry name" value="CHEMOTAXIS PROTEIN METHYLTRANSFERASE"/>
    <property type="match status" value="1"/>
</dbReference>
<dbReference type="Gene3D" id="1.10.155.10">
    <property type="entry name" value="Chemotaxis receptor methyltransferase CheR, N-terminal domain"/>
    <property type="match status" value="1"/>
</dbReference>
<evidence type="ECO:0000256" key="3">
    <source>
        <dbReference type="ARBA" id="ARBA00022603"/>
    </source>
</evidence>
<name>A0A9D1FAC2_9FIRM</name>
<keyword evidence="4" id="KW-0808">Transferase</keyword>
<dbReference type="Pfam" id="PF01739">
    <property type="entry name" value="CheR"/>
    <property type="match status" value="1"/>
</dbReference>
<sequence>MDFFHDLTVTDEDFHKLVQFIQKNYGIDLSKKRALITSRLSHSLKERGYTSMKPFLEHLFRTKSQEDLELVLNKLTTNYTYFLREKDHFTYLTNTILPQLAVARQRERSVSIWSAGCSSGEEPYTLSIYLKEFFSGKGTWDTRILATDISHQAMEKAQKGLYDMP</sequence>
<evidence type="ECO:0000256" key="1">
    <source>
        <dbReference type="ARBA" id="ARBA00001541"/>
    </source>
</evidence>
<dbReference type="InterPro" id="IPR036804">
    <property type="entry name" value="CheR_N_sf"/>
</dbReference>
<dbReference type="InterPro" id="IPR050903">
    <property type="entry name" value="Bact_Chemotaxis_MeTrfase"/>
</dbReference>
<evidence type="ECO:0000313" key="8">
    <source>
        <dbReference type="Proteomes" id="UP000886741"/>
    </source>
</evidence>
<dbReference type="SMART" id="SM00138">
    <property type="entry name" value="MeTrc"/>
    <property type="match status" value="1"/>
</dbReference>
<evidence type="ECO:0000259" key="6">
    <source>
        <dbReference type="PROSITE" id="PS50123"/>
    </source>
</evidence>
<reference evidence="7" key="2">
    <citation type="journal article" date="2021" name="PeerJ">
        <title>Extensive microbial diversity within the chicken gut microbiome revealed by metagenomics and culture.</title>
        <authorList>
            <person name="Gilroy R."/>
            <person name="Ravi A."/>
            <person name="Getino M."/>
            <person name="Pursley I."/>
            <person name="Horton D.L."/>
            <person name="Alikhan N.F."/>
            <person name="Baker D."/>
            <person name="Gharbi K."/>
            <person name="Hall N."/>
            <person name="Watson M."/>
            <person name="Adriaenssens E.M."/>
            <person name="Foster-Nyarko E."/>
            <person name="Jarju S."/>
            <person name="Secka A."/>
            <person name="Antonio M."/>
            <person name="Oren A."/>
            <person name="Chaudhuri R.R."/>
            <person name="La Ragione R."/>
            <person name="Hildebrand F."/>
            <person name="Pallen M.J."/>
        </authorList>
    </citation>
    <scope>NUCLEOTIDE SEQUENCE</scope>
    <source>
        <strain evidence="7">ChiBcec16-1751</strain>
    </source>
</reference>
<dbReference type="Proteomes" id="UP000886741">
    <property type="component" value="Unassembled WGS sequence"/>
</dbReference>
<feature type="non-terminal residue" evidence="7">
    <location>
        <position position="165"/>
    </location>
</feature>
<feature type="domain" description="CheR-type methyltransferase" evidence="6">
    <location>
        <begin position="2"/>
        <end position="165"/>
    </location>
</feature>
<dbReference type="InterPro" id="IPR022642">
    <property type="entry name" value="CheR_C"/>
</dbReference>
<dbReference type="GO" id="GO:0032259">
    <property type="term" value="P:methylation"/>
    <property type="evidence" value="ECO:0007669"/>
    <property type="project" value="UniProtKB-KW"/>
</dbReference>
<dbReference type="InterPro" id="IPR022641">
    <property type="entry name" value="CheR_N"/>
</dbReference>
<dbReference type="GO" id="GO:0008983">
    <property type="term" value="F:protein-glutamate O-methyltransferase activity"/>
    <property type="evidence" value="ECO:0007669"/>
    <property type="project" value="UniProtKB-EC"/>
</dbReference>
<dbReference type="EMBL" id="DVJJ01000075">
    <property type="protein sequence ID" value="HIS64651.1"/>
    <property type="molecule type" value="Genomic_DNA"/>
</dbReference>
<dbReference type="SUPFAM" id="SSF47757">
    <property type="entry name" value="Chemotaxis receptor methyltransferase CheR, N-terminal domain"/>
    <property type="match status" value="1"/>
</dbReference>
<reference evidence="7" key="1">
    <citation type="submission" date="2020-10" db="EMBL/GenBank/DDBJ databases">
        <authorList>
            <person name="Gilroy R."/>
        </authorList>
    </citation>
    <scope>NUCLEOTIDE SEQUENCE</scope>
    <source>
        <strain evidence="7">ChiBcec16-1751</strain>
    </source>
</reference>
<evidence type="ECO:0000313" key="7">
    <source>
        <dbReference type="EMBL" id="HIS64651.1"/>
    </source>
</evidence>
<dbReference type="PANTHER" id="PTHR24422">
    <property type="entry name" value="CHEMOTAXIS PROTEIN METHYLTRANSFERASE"/>
    <property type="match status" value="1"/>
</dbReference>
<proteinExistence type="predicted"/>
<organism evidence="7 8">
    <name type="scientific">Candidatus Avoscillospira avistercoris</name>
    <dbReference type="NCBI Taxonomy" id="2840707"/>
    <lineage>
        <taxon>Bacteria</taxon>
        <taxon>Bacillati</taxon>
        <taxon>Bacillota</taxon>
        <taxon>Clostridia</taxon>
        <taxon>Eubacteriales</taxon>
        <taxon>Oscillospiraceae</taxon>
        <taxon>Oscillospiraceae incertae sedis</taxon>
        <taxon>Candidatus Avoscillospira</taxon>
    </lineage>
</organism>
<dbReference type="EC" id="2.1.1.80" evidence="2"/>
<dbReference type="Gene3D" id="3.40.50.150">
    <property type="entry name" value="Vaccinia Virus protein VP39"/>
    <property type="match status" value="1"/>
</dbReference>
<dbReference type="Pfam" id="PF03705">
    <property type="entry name" value="CheR_N"/>
    <property type="match status" value="1"/>
</dbReference>
<dbReference type="PROSITE" id="PS50123">
    <property type="entry name" value="CHER"/>
    <property type="match status" value="1"/>
</dbReference>
<keyword evidence="5" id="KW-0949">S-adenosyl-L-methionine</keyword>
<evidence type="ECO:0000256" key="5">
    <source>
        <dbReference type="ARBA" id="ARBA00022691"/>
    </source>
</evidence>
<evidence type="ECO:0000256" key="2">
    <source>
        <dbReference type="ARBA" id="ARBA00012534"/>
    </source>
</evidence>
<gene>
    <name evidence="7" type="ORF">IAA83_04680</name>
</gene>
<keyword evidence="3" id="KW-0489">Methyltransferase</keyword>
<dbReference type="SUPFAM" id="SSF53335">
    <property type="entry name" value="S-adenosyl-L-methionine-dependent methyltransferases"/>
    <property type="match status" value="1"/>
</dbReference>
<comment type="caution">
    <text evidence="7">The sequence shown here is derived from an EMBL/GenBank/DDBJ whole genome shotgun (WGS) entry which is preliminary data.</text>
</comment>